<dbReference type="PANTHER" id="PTHR11579:SF0">
    <property type="entry name" value="PROTEIN-L-ISOASPARTATE(D-ASPARTATE) O-METHYLTRANSFERASE"/>
    <property type="match status" value="1"/>
</dbReference>
<keyword evidence="14" id="KW-1185">Reference proteome</keyword>
<dbReference type="Proteomes" id="UP000644020">
    <property type="component" value="Unassembled WGS sequence"/>
</dbReference>
<dbReference type="GO" id="GO:0004719">
    <property type="term" value="F:protein-L-isoaspartate (D-aspartate) O-methyltransferase activity"/>
    <property type="evidence" value="ECO:0007669"/>
    <property type="project" value="UniProtKB-EC"/>
</dbReference>
<reference evidence="13" key="1">
    <citation type="journal article" date="2014" name="Int. J. Syst. Evol. Microbiol.">
        <title>Complete genome sequence of Corynebacterium casei LMG S-19264T (=DSM 44701T), isolated from a smear-ripened cheese.</title>
        <authorList>
            <consortium name="US DOE Joint Genome Institute (JGI-PGF)"/>
            <person name="Walter F."/>
            <person name="Albersmeier A."/>
            <person name="Kalinowski J."/>
            <person name="Ruckert C."/>
        </authorList>
    </citation>
    <scope>NUCLEOTIDE SEQUENCE</scope>
    <source>
        <strain evidence="13">JCM 4518</strain>
    </source>
</reference>
<evidence type="ECO:0000256" key="2">
    <source>
        <dbReference type="ARBA" id="ARBA00005369"/>
    </source>
</evidence>
<keyword evidence="7" id="KW-0808">Transferase</keyword>
<evidence type="ECO:0000256" key="8">
    <source>
        <dbReference type="ARBA" id="ARBA00022691"/>
    </source>
</evidence>
<comment type="caution">
    <text evidence="13">The sequence shown here is derived from an EMBL/GenBank/DDBJ whole genome shotgun (WGS) entry which is preliminary data.</text>
</comment>
<dbReference type="SUPFAM" id="SSF53335">
    <property type="entry name" value="S-adenosyl-L-methionine-dependent methyltransferases"/>
    <property type="match status" value="1"/>
</dbReference>
<dbReference type="InterPro" id="IPR029063">
    <property type="entry name" value="SAM-dependent_MTases_sf"/>
</dbReference>
<evidence type="ECO:0000256" key="3">
    <source>
        <dbReference type="ARBA" id="ARBA00011890"/>
    </source>
</evidence>
<evidence type="ECO:0000256" key="10">
    <source>
        <dbReference type="ARBA" id="ARBA00031323"/>
    </source>
</evidence>
<evidence type="ECO:0000256" key="6">
    <source>
        <dbReference type="ARBA" id="ARBA00022603"/>
    </source>
</evidence>
<proteinExistence type="inferred from homology"/>
<keyword evidence="6" id="KW-0489">Methyltransferase</keyword>
<evidence type="ECO:0000256" key="5">
    <source>
        <dbReference type="ARBA" id="ARBA00022490"/>
    </source>
</evidence>
<organism evidence="13 14">
    <name type="scientific">Streptomyces termitum</name>
    <dbReference type="NCBI Taxonomy" id="67368"/>
    <lineage>
        <taxon>Bacteria</taxon>
        <taxon>Bacillati</taxon>
        <taxon>Actinomycetota</taxon>
        <taxon>Actinomycetes</taxon>
        <taxon>Kitasatosporales</taxon>
        <taxon>Streptomycetaceae</taxon>
        <taxon>Streptomyces</taxon>
    </lineage>
</organism>
<dbReference type="AlphaFoldDB" id="A0A918SQ67"/>
<gene>
    <name evidence="13" type="primary">pcm</name>
    <name evidence="13" type="ORF">GCM10010305_03570</name>
</gene>
<keyword evidence="8" id="KW-0949">S-adenosyl-L-methionine</keyword>
<evidence type="ECO:0000313" key="14">
    <source>
        <dbReference type="Proteomes" id="UP000644020"/>
    </source>
</evidence>
<dbReference type="GO" id="GO:0005737">
    <property type="term" value="C:cytoplasm"/>
    <property type="evidence" value="ECO:0007669"/>
    <property type="project" value="UniProtKB-SubCell"/>
</dbReference>
<keyword evidence="5" id="KW-0963">Cytoplasm</keyword>
<dbReference type="EC" id="2.1.1.77" evidence="3"/>
<evidence type="ECO:0000256" key="12">
    <source>
        <dbReference type="SAM" id="MobiDB-lite"/>
    </source>
</evidence>
<evidence type="ECO:0000256" key="1">
    <source>
        <dbReference type="ARBA" id="ARBA00004496"/>
    </source>
</evidence>
<dbReference type="CDD" id="cd02440">
    <property type="entry name" value="AdoMet_MTases"/>
    <property type="match status" value="1"/>
</dbReference>
<evidence type="ECO:0000256" key="4">
    <source>
        <dbReference type="ARBA" id="ARBA00013346"/>
    </source>
</evidence>
<sequence length="391" mass="42247">MKAINPESERAAIRALGASLEADGFLPQEWEAAVWAVPRSAYVPDRIYVGDDLTPLDRADDPEAWLKAVYADAPVVTQINDGQDPDDPDDRDPSSSASAPGVVFRMLALADLQDGHKVLEIGTGTGWNAGLLSRAVGGENVVSVEVDEALAGEAAARLKAEETGATVIAGDGAEGYAGRAPYDRVIATCSVRSVPFAWVAQTRPGGIILTPWDSAWCNYGLLRLVAKGDGRTAEGVFTGYSAFMLLRSQRNRLKLYRDVVHDEHVPRESATSLTPWAVAGDDLSAQFSVGLAVPDVWHVWQPNPVPGVMSRLWLGTADATSWAAVDYDGETEEEFKVYQHGPASLWNAVKDAYTWWVDQGRPDPGRFGMTVTPEGQTAWLDGPDRPVPLTY</sequence>
<accession>A0A918SQ67</accession>
<name>A0A918SQ67_9ACTN</name>
<dbReference type="GO" id="GO:0032259">
    <property type="term" value="P:methylation"/>
    <property type="evidence" value="ECO:0007669"/>
    <property type="project" value="UniProtKB-KW"/>
</dbReference>
<dbReference type="Gene3D" id="3.40.50.150">
    <property type="entry name" value="Vaccinia Virus protein VP39"/>
    <property type="match status" value="1"/>
</dbReference>
<dbReference type="Pfam" id="PF01135">
    <property type="entry name" value="PCMT"/>
    <property type="match status" value="1"/>
</dbReference>
<reference evidence="13" key="2">
    <citation type="submission" date="2020-09" db="EMBL/GenBank/DDBJ databases">
        <authorList>
            <person name="Sun Q."/>
            <person name="Ohkuma M."/>
        </authorList>
    </citation>
    <scope>NUCLEOTIDE SEQUENCE</scope>
    <source>
        <strain evidence="13">JCM 4518</strain>
    </source>
</reference>
<evidence type="ECO:0000256" key="9">
    <source>
        <dbReference type="ARBA" id="ARBA00030757"/>
    </source>
</evidence>
<dbReference type="RefSeq" id="WP_229849532.1">
    <property type="nucleotide sequence ID" value="NZ_BMUL01000001.1"/>
</dbReference>
<dbReference type="InterPro" id="IPR000682">
    <property type="entry name" value="PCMT"/>
</dbReference>
<feature type="region of interest" description="Disordered" evidence="12">
    <location>
        <begin position="78"/>
        <end position="97"/>
    </location>
</feature>
<evidence type="ECO:0000256" key="7">
    <source>
        <dbReference type="ARBA" id="ARBA00022679"/>
    </source>
</evidence>
<comment type="subcellular location">
    <subcellularLocation>
        <location evidence="1">Cytoplasm</location>
    </subcellularLocation>
</comment>
<evidence type="ECO:0000313" key="13">
    <source>
        <dbReference type="EMBL" id="GHA65214.1"/>
    </source>
</evidence>
<dbReference type="PANTHER" id="PTHR11579">
    <property type="entry name" value="PROTEIN-L-ISOASPARTATE O-METHYLTRANSFERASE"/>
    <property type="match status" value="1"/>
</dbReference>
<dbReference type="EMBL" id="BMUL01000001">
    <property type="protein sequence ID" value="GHA65214.1"/>
    <property type="molecule type" value="Genomic_DNA"/>
</dbReference>
<evidence type="ECO:0000256" key="11">
    <source>
        <dbReference type="ARBA" id="ARBA00031350"/>
    </source>
</evidence>
<comment type="similarity">
    <text evidence="2">Belongs to the methyltransferase superfamily. L-isoaspartyl/D-aspartyl protein methyltransferase family.</text>
</comment>
<protein>
    <recommendedName>
        <fullName evidence="4">Protein-L-isoaspartate O-methyltransferase</fullName>
        <ecNumber evidence="3">2.1.1.77</ecNumber>
    </recommendedName>
    <alternativeName>
        <fullName evidence="11">L-isoaspartyl protein carboxyl methyltransferase</fullName>
    </alternativeName>
    <alternativeName>
        <fullName evidence="9">Protein L-isoaspartyl methyltransferase</fullName>
    </alternativeName>
    <alternativeName>
        <fullName evidence="10">Protein-beta-aspartate methyltransferase</fullName>
    </alternativeName>
</protein>